<dbReference type="PANTHER" id="PTHR43205:SF7">
    <property type="entry name" value="PROSTAGLANDIN REDUCTASE 1"/>
    <property type="match status" value="1"/>
</dbReference>
<dbReference type="InterPro" id="IPR045010">
    <property type="entry name" value="MDR_fam"/>
</dbReference>
<name>A0A5C3Q7T5_9AGAR</name>
<evidence type="ECO:0000313" key="5">
    <source>
        <dbReference type="Proteomes" id="UP000305067"/>
    </source>
</evidence>
<reference evidence="4 5" key="1">
    <citation type="journal article" date="2019" name="Nat. Ecol. Evol.">
        <title>Megaphylogeny resolves global patterns of mushroom evolution.</title>
        <authorList>
            <person name="Varga T."/>
            <person name="Krizsan K."/>
            <person name="Foldi C."/>
            <person name="Dima B."/>
            <person name="Sanchez-Garcia M."/>
            <person name="Sanchez-Ramirez S."/>
            <person name="Szollosi G.J."/>
            <person name="Szarkandi J.G."/>
            <person name="Papp V."/>
            <person name="Albert L."/>
            <person name="Andreopoulos W."/>
            <person name="Angelini C."/>
            <person name="Antonin V."/>
            <person name="Barry K.W."/>
            <person name="Bougher N.L."/>
            <person name="Buchanan P."/>
            <person name="Buyck B."/>
            <person name="Bense V."/>
            <person name="Catcheside P."/>
            <person name="Chovatia M."/>
            <person name="Cooper J."/>
            <person name="Damon W."/>
            <person name="Desjardin D."/>
            <person name="Finy P."/>
            <person name="Geml J."/>
            <person name="Haridas S."/>
            <person name="Hughes K."/>
            <person name="Justo A."/>
            <person name="Karasinski D."/>
            <person name="Kautmanova I."/>
            <person name="Kiss B."/>
            <person name="Kocsube S."/>
            <person name="Kotiranta H."/>
            <person name="LaButti K.M."/>
            <person name="Lechner B.E."/>
            <person name="Liimatainen K."/>
            <person name="Lipzen A."/>
            <person name="Lukacs Z."/>
            <person name="Mihaltcheva S."/>
            <person name="Morgado L.N."/>
            <person name="Niskanen T."/>
            <person name="Noordeloos M.E."/>
            <person name="Ohm R.A."/>
            <person name="Ortiz-Santana B."/>
            <person name="Ovrebo C."/>
            <person name="Racz N."/>
            <person name="Riley R."/>
            <person name="Savchenko A."/>
            <person name="Shiryaev A."/>
            <person name="Soop K."/>
            <person name="Spirin V."/>
            <person name="Szebenyi C."/>
            <person name="Tomsovsky M."/>
            <person name="Tulloss R.E."/>
            <person name="Uehling J."/>
            <person name="Grigoriev I.V."/>
            <person name="Vagvolgyi C."/>
            <person name="Papp T."/>
            <person name="Martin F.M."/>
            <person name="Miettinen O."/>
            <person name="Hibbett D.S."/>
            <person name="Nagy L.G."/>
        </authorList>
    </citation>
    <scope>NUCLEOTIDE SEQUENCE [LARGE SCALE GENOMIC DNA]</scope>
    <source>
        <strain evidence="4 5">CBS 309.79</strain>
    </source>
</reference>
<dbReference type="CDD" id="cd05288">
    <property type="entry name" value="PGDH"/>
    <property type="match status" value="1"/>
</dbReference>
<dbReference type="Gene3D" id="3.90.180.10">
    <property type="entry name" value="Medium-chain alcohol dehydrogenases, catalytic domain"/>
    <property type="match status" value="1"/>
</dbReference>
<dbReference type="GO" id="GO:0016628">
    <property type="term" value="F:oxidoreductase activity, acting on the CH-CH group of donors, NAD or NADP as acceptor"/>
    <property type="evidence" value="ECO:0007669"/>
    <property type="project" value="InterPro"/>
</dbReference>
<organism evidence="4 5">
    <name type="scientific">Pterulicium gracile</name>
    <dbReference type="NCBI Taxonomy" id="1884261"/>
    <lineage>
        <taxon>Eukaryota</taxon>
        <taxon>Fungi</taxon>
        <taxon>Dikarya</taxon>
        <taxon>Basidiomycota</taxon>
        <taxon>Agaricomycotina</taxon>
        <taxon>Agaricomycetes</taxon>
        <taxon>Agaricomycetidae</taxon>
        <taxon>Agaricales</taxon>
        <taxon>Pleurotineae</taxon>
        <taxon>Pterulaceae</taxon>
        <taxon>Pterulicium</taxon>
    </lineage>
</organism>
<keyword evidence="5" id="KW-1185">Reference proteome</keyword>
<accession>A0A5C3Q7T5</accession>
<dbReference type="InterPro" id="IPR020843">
    <property type="entry name" value="ER"/>
</dbReference>
<dbReference type="InterPro" id="IPR013149">
    <property type="entry name" value="ADH-like_C"/>
</dbReference>
<evidence type="ECO:0000256" key="1">
    <source>
        <dbReference type="ARBA" id="ARBA00023002"/>
    </source>
</evidence>
<feature type="domain" description="Enoyl reductase (ER)" evidence="3">
    <location>
        <begin position="71"/>
        <end position="349"/>
    </location>
</feature>
<dbReference type="PANTHER" id="PTHR43205">
    <property type="entry name" value="PROSTAGLANDIN REDUCTASE"/>
    <property type="match status" value="1"/>
</dbReference>
<dbReference type="Pfam" id="PF00107">
    <property type="entry name" value="ADH_zinc_N"/>
    <property type="match status" value="1"/>
</dbReference>
<gene>
    <name evidence="4" type="ORF">BDV98DRAFT_596839</name>
</gene>
<dbReference type="Proteomes" id="UP000305067">
    <property type="component" value="Unassembled WGS sequence"/>
</dbReference>
<keyword evidence="1" id="KW-0560">Oxidoreductase</keyword>
<dbReference type="SMART" id="SM00829">
    <property type="entry name" value="PKS_ER"/>
    <property type="match status" value="1"/>
</dbReference>
<dbReference type="SUPFAM" id="SSF50129">
    <property type="entry name" value="GroES-like"/>
    <property type="match status" value="1"/>
</dbReference>
<dbReference type="FunFam" id="3.40.50.720:FF:000121">
    <property type="entry name" value="Prostaglandin reductase 2"/>
    <property type="match status" value="1"/>
</dbReference>
<evidence type="ECO:0000313" key="4">
    <source>
        <dbReference type="EMBL" id="TFK97227.1"/>
    </source>
</evidence>
<evidence type="ECO:0000256" key="2">
    <source>
        <dbReference type="SAM" id="MobiDB-lite"/>
    </source>
</evidence>
<sequence>MSSSTASNTTNGRHLFKEYPTGFPTPGQSTVYDTSASIDLDHVPLNGGVLTKLKVLSIDPYLRELMNPNLGTSPDFVPFALNEPIQGHGIVEVLRSENDKFKSGDFLHADVIPHEEYPLFSKEATETLSIVEKRPELPLSVYVGAARMPGWTAFAGWKEYAKAKTGETVFVSSGAGAVGSIVVQLAKHQGLKVISSAGSEDKVQFLKDLGVDVAFNYKTSDTREVLKKEGPVDIYWDHVGGDTLDAALENMNQYGRIVLCGMITGYNTESGDVPTQKLYTAVWRQLSLHGLLIVPALIEKYQSSFEEEVVAKLADGTFKYREDKRYGLEEASQAMLDVQKGSNVGKCVVVVDGE</sequence>
<proteinExistence type="predicted"/>
<dbReference type="OrthoDB" id="809632at2759"/>
<dbReference type="SUPFAM" id="SSF51735">
    <property type="entry name" value="NAD(P)-binding Rossmann-fold domains"/>
    <property type="match status" value="1"/>
</dbReference>
<evidence type="ECO:0000259" key="3">
    <source>
        <dbReference type="SMART" id="SM00829"/>
    </source>
</evidence>
<dbReference type="Gene3D" id="3.40.50.720">
    <property type="entry name" value="NAD(P)-binding Rossmann-like Domain"/>
    <property type="match status" value="1"/>
</dbReference>
<dbReference type="InterPro" id="IPR011032">
    <property type="entry name" value="GroES-like_sf"/>
</dbReference>
<protein>
    <submittedName>
        <fullName evidence="4">Alcohol dehydrogenase</fullName>
    </submittedName>
</protein>
<dbReference type="EMBL" id="ML178849">
    <property type="protein sequence ID" value="TFK97227.1"/>
    <property type="molecule type" value="Genomic_DNA"/>
</dbReference>
<dbReference type="InterPro" id="IPR036291">
    <property type="entry name" value="NAD(P)-bd_dom_sf"/>
</dbReference>
<feature type="region of interest" description="Disordered" evidence="2">
    <location>
        <begin position="1"/>
        <end position="22"/>
    </location>
</feature>
<dbReference type="InterPro" id="IPR041694">
    <property type="entry name" value="ADH_N_2"/>
</dbReference>
<dbReference type="Pfam" id="PF16884">
    <property type="entry name" value="ADH_N_2"/>
    <property type="match status" value="1"/>
</dbReference>
<feature type="compositionally biased region" description="Polar residues" evidence="2">
    <location>
        <begin position="1"/>
        <end position="12"/>
    </location>
</feature>
<dbReference type="AlphaFoldDB" id="A0A5C3Q7T5"/>